<reference evidence="1 2" key="1">
    <citation type="journal article" date="2016" name="Nat. Commun.">
        <title>Thousands of microbial genomes shed light on interconnected biogeochemical processes in an aquifer system.</title>
        <authorList>
            <person name="Anantharaman K."/>
            <person name="Brown C.T."/>
            <person name="Hug L.A."/>
            <person name="Sharon I."/>
            <person name="Castelle C.J."/>
            <person name="Probst A.J."/>
            <person name="Thomas B.C."/>
            <person name="Singh A."/>
            <person name="Wilkins M.J."/>
            <person name="Karaoz U."/>
            <person name="Brodie E.L."/>
            <person name="Williams K.H."/>
            <person name="Hubbard S.S."/>
            <person name="Banfield J.F."/>
        </authorList>
    </citation>
    <scope>NUCLEOTIDE SEQUENCE [LARGE SCALE GENOMIC DNA]</scope>
</reference>
<name>A0A1F4U5Z9_UNCSA</name>
<comment type="caution">
    <text evidence="1">The sequence shown here is derived from an EMBL/GenBank/DDBJ whole genome shotgun (WGS) entry which is preliminary data.</text>
</comment>
<dbReference type="EMBL" id="MEUJ01000004">
    <property type="protein sequence ID" value="OGC40307.1"/>
    <property type="molecule type" value="Genomic_DNA"/>
</dbReference>
<evidence type="ECO:0000313" key="1">
    <source>
        <dbReference type="EMBL" id="OGC40307.1"/>
    </source>
</evidence>
<sequence length="347" mass="37968">MSEKIPAFGDLHLTSRQPLSKDASGIIPYEKGPAQPAHIEDAQRTMARAQELLKSDDLSFEKKEKLEAAIDDLDLAVKYDADDEFEVGNKARAVRTLMRAMSGEKDLKEAKAEKASKRTLTKAKRLVTRYEKAIKKDDSSIPSDVHIKMTALKTALREGKENELKSATANYVDSVKLAKAWRGVKSGPVLATAPKTKGSNTGEIADIGSLASRVKSPEEVSTVFKKSEIFTSSKKEIPKEITLGQVKILMPTPLEEAEALPEKIQEVLNNLAPKLSSKLGDKAYGKITLRIDISKSGEARVSVSNVQEAGGTARDITAALIAINLEKSIKFVPRKEPSIIEFDVELR</sequence>
<accession>A0A1F4U5Z9</accession>
<evidence type="ECO:0000313" key="2">
    <source>
        <dbReference type="Proteomes" id="UP000179242"/>
    </source>
</evidence>
<dbReference type="Proteomes" id="UP000179242">
    <property type="component" value="Unassembled WGS sequence"/>
</dbReference>
<gene>
    <name evidence="1" type="ORF">A2438_03420</name>
</gene>
<protein>
    <submittedName>
        <fullName evidence="1">Uncharacterized protein</fullName>
    </submittedName>
</protein>
<dbReference type="AlphaFoldDB" id="A0A1F4U5Z9"/>
<proteinExistence type="predicted"/>
<organism evidence="1 2">
    <name type="scientific">candidate division WOR-1 bacterium RIFOXYC2_FULL_46_14</name>
    <dbReference type="NCBI Taxonomy" id="1802587"/>
    <lineage>
        <taxon>Bacteria</taxon>
        <taxon>Bacillati</taxon>
        <taxon>Saganbacteria</taxon>
    </lineage>
</organism>